<accession>X1AY00</accession>
<proteinExistence type="predicted"/>
<sequence>MPTKLSKYEQSIFDIVAECFGTLDNLIDVIKDNRISLSANLQVNTELIINSEGLGDADIKKAILNQGLQFNNKYERLSV</sequence>
<dbReference type="AlphaFoldDB" id="X1AY00"/>
<evidence type="ECO:0000313" key="1">
    <source>
        <dbReference type="EMBL" id="GAG76978.1"/>
    </source>
</evidence>
<name>X1AY00_9ZZZZ</name>
<gene>
    <name evidence="1" type="ORF">S01H4_23299</name>
</gene>
<feature type="non-terminal residue" evidence="1">
    <location>
        <position position="79"/>
    </location>
</feature>
<dbReference type="EMBL" id="BART01010787">
    <property type="protein sequence ID" value="GAG76978.1"/>
    <property type="molecule type" value="Genomic_DNA"/>
</dbReference>
<reference evidence="1" key="1">
    <citation type="journal article" date="2014" name="Front. Microbiol.">
        <title>High frequency of phylogenetically diverse reductive dehalogenase-homologous genes in deep subseafloor sedimentary metagenomes.</title>
        <authorList>
            <person name="Kawai M."/>
            <person name="Futagami T."/>
            <person name="Toyoda A."/>
            <person name="Takaki Y."/>
            <person name="Nishi S."/>
            <person name="Hori S."/>
            <person name="Arai W."/>
            <person name="Tsubouchi T."/>
            <person name="Morono Y."/>
            <person name="Uchiyama I."/>
            <person name="Ito T."/>
            <person name="Fujiyama A."/>
            <person name="Inagaki F."/>
            <person name="Takami H."/>
        </authorList>
    </citation>
    <scope>NUCLEOTIDE SEQUENCE</scope>
    <source>
        <strain evidence="1">Expedition CK06-06</strain>
    </source>
</reference>
<comment type="caution">
    <text evidence="1">The sequence shown here is derived from an EMBL/GenBank/DDBJ whole genome shotgun (WGS) entry which is preliminary data.</text>
</comment>
<protein>
    <submittedName>
        <fullName evidence="1">Uncharacterized protein</fullName>
    </submittedName>
</protein>
<organism evidence="1">
    <name type="scientific">marine sediment metagenome</name>
    <dbReference type="NCBI Taxonomy" id="412755"/>
    <lineage>
        <taxon>unclassified sequences</taxon>
        <taxon>metagenomes</taxon>
        <taxon>ecological metagenomes</taxon>
    </lineage>
</organism>